<dbReference type="Pfam" id="PF01553">
    <property type="entry name" value="Acyltransferase"/>
    <property type="match status" value="1"/>
</dbReference>
<feature type="transmembrane region" description="Helical" evidence="4">
    <location>
        <begin position="304"/>
        <end position="326"/>
    </location>
</feature>
<evidence type="ECO:0000259" key="5">
    <source>
        <dbReference type="SMART" id="SM00563"/>
    </source>
</evidence>
<evidence type="ECO:0000313" key="7">
    <source>
        <dbReference type="Proteomes" id="UP000639338"/>
    </source>
</evidence>
<dbReference type="PANTHER" id="PTHR10983:SF16">
    <property type="entry name" value="LYSOCARDIOLIPIN ACYLTRANSFERASE 1"/>
    <property type="match status" value="1"/>
</dbReference>
<feature type="transmembrane region" description="Helical" evidence="4">
    <location>
        <begin position="332"/>
        <end position="351"/>
    </location>
</feature>
<accession>A0A835CXB0</accession>
<comment type="caution">
    <text evidence="6">The sequence shown here is derived from an EMBL/GenBank/DDBJ whole genome shotgun (WGS) entry which is preliminary data.</text>
</comment>
<protein>
    <recommendedName>
        <fullName evidence="5">Phospholipid/glycerol acyltransferase domain-containing protein</fullName>
    </recommendedName>
</protein>
<dbReference type="GO" id="GO:0005783">
    <property type="term" value="C:endoplasmic reticulum"/>
    <property type="evidence" value="ECO:0007669"/>
    <property type="project" value="TreeGrafter"/>
</dbReference>
<evidence type="ECO:0000256" key="3">
    <source>
        <dbReference type="ARBA" id="ARBA00023315"/>
    </source>
</evidence>
<keyword evidence="4" id="KW-0472">Membrane</keyword>
<dbReference type="SUPFAM" id="SSF69593">
    <property type="entry name" value="Glycerol-3-phosphate (1)-acyltransferase"/>
    <property type="match status" value="1"/>
</dbReference>
<keyword evidence="2" id="KW-0808">Transferase</keyword>
<dbReference type="CDD" id="cd07990">
    <property type="entry name" value="LPLAT_LCLAT1-like"/>
    <property type="match status" value="1"/>
</dbReference>
<dbReference type="InterPro" id="IPR032098">
    <property type="entry name" value="Acyltransf_C"/>
</dbReference>
<feature type="transmembrane region" description="Helical" evidence="4">
    <location>
        <begin position="6"/>
        <end position="35"/>
    </location>
</feature>
<dbReference type="PROSITE" id="PS51257">
    <property type="entry name" value="PROKAR_LIPOPROTEIN"/>
    <property type="match status" value="1"/>
</dbReference>
<evidence type="ECO:0000256" key="2">
    <source>
        <dbReference type="ARBA" id="ARBA00022679"/>
    </source>
</evidence>
<keyword evidence="7" id="KW-1185">Reference proteome</keyword>
<sequence>MMRGLIFGTIYCALWYGSILAGFFFIACPILPLLLISPPKFRKCGDMLFACWELYPTALLDLFGVRIKVSGDHISPNDSAILVMNHRTRVDWNFLWAAMFQACWPNIVAHKLKFILKDPIRHIPGPGWIMQMNGFLYITRRWEVDKERLSKTLNYLIALNKKPQLLIFPEGTDLTKTSKIKSDNYARKNNLSLYDYTLHPKTTGFSYLVRHLQNANFLDAVYDLTIAYPDNIPQSEVDLVKGKLPKEVHFHIERIESSDIPKDEDELRLWLEDKWKNKEDVLKKFSNEKTFGTDVECWPMPNKLCLIFALIFWTILTLTNVAMLIVSSWFQIWAIFHVLLFVALSIFTTGFNQVEMGWYWKWTNLFSLNSTKKKTF</sequence>
<evidence type="ECO:0000256" key="1">
    <source>
        <dbReference type="ARBA" id="ARBA00008655"/>
    </source>
</evidence>
<dbReference type="EMBL" id="JACMRX010000001">
    <property type="protein sequence ID" value="KAF7996365.1"/>
    <property type="molecule type" value="Genomic_DNA"/>
</dbReference>
<evidence type="ECO:0000256" key="4">
    <source>
        <dbReference type="SAM" id="Phobius"/>
    </source>
</evidence>
<dbReference type="GO" id="GO:0036149">
    <property type="term" value="P:phosphatidylinositol acyl-chain remodeling"/>
    <property type="evidence" value="ECO:0007669"/>
    <property type="project" value="TreeGrafter"/>
</dbReference>
<dbReference type="InterPro" id="IPR002123">
    <property type="entry name" value="Plipid/glycerol_acylTrfase"/>
</dbReference>
<keyword evidence="4" id="KW-0812">Transmembrane</keyword>
<dbReference type="PANTHER" id="PTHR10983">
    <property type="entry name" value="1-ACYLGLYCEROL-3-PHOSPHATE ACYLTRANSFERASE-RELATED"/>
    <property type="match status" value="1"/>
</dbReference>
<dbReference type="SMART" id="SM00563">
    <property type="entry name" value="PlsC"/>
    <property type="match status" value="1"/>
</dbReference>
<keyword evidence="4" id="KW-1133">Transmembrane helix</keyword>
<reference evidence="6 7" key="1">
    <citation type="submission" date="2020-08" db="EMBL/GenBank/DDBJ databases">
        <title>Aphidius gifuensis genome sequencing and assembly.</title>
        <authorList>
            <person name="Du Z."/>
        </authorList>
    </citation>
    <scope>NUCLEOTIDE SEQUENCE [LARGE SCALE GENOMIC DNA]</scope>
    <source>
        <strain evidence="6">YNYX2018</strain>
        <tissue evidence="6">Adults</tissue>
    </source>
</reference>
<dbReference type="AlphaFoldDB" id="A0A835CXB0"/>
<comment type="similarity">
    <text evidence="1">Belongs to the 1-acyl-sn-glycerol-3-phosphate acyltransferase family.</text>
</comment>
<keyword evidence="3" id="KW-0012">Acyltransferase</keyword>
<dbReference type="Pfam" id="PF16076">
    <property type="entry name" value="Acyltransf_C"/>
    <property type="match status" value="1"/>
</dbReference>
<proteinExistence type="inferred from homology"/>
<dbReference type="GO" id="GO:0016746">
    <property type="term" value="F:acyltransferase activity"/>
    <property type="evidence" value="ECO:0007669"/>
    <property type="project" value="UniProtKB-KW"/>
</dbReference>
<evidence type="ECO:0000313" key="6">
    <source>
        <dbReference type="EMBL" id="KAF7996365.1"/>
    </source>
</evidence>
<dbReference type="OrthoDB" id="186786at2759"/>
<gene>
    <name evidence="6" type="ORF">HCN44_001997</name>
</gene>
<feature type="domain" description="Phospholipid/glycerol acyltransferase" evidence="5">
    <location>
        <begin position="80"/>
        <end position="206"/>
    </location>
</feature>
<organism evidence="6 7">
    <name type="scientific">Aphidius gifuensis</name>
    <name type="common">Parasitoid wasp</name>
    <dbReference type="NCBI Taxonomy" id="684658"/>
    <lineage>
        <taxon>Eukaryota</taxon>
        <taxon>Metazoa</taxon>
        <taxon>Ecdysozoa</taxon>
        <taxon>Arthropoda</taxon>
        <taxon>Hexapoda</taxon>
        <taxon>Insecta</taxon>
        <taxon>Pterygota</taxon>
        <taxon>Neoptera</taxon>
        <taxon>Endopterygota</taxon>
        <taxon>Hymenoptera</taxon>
        <taxon>Apocrita</taxon>
        <taxon>Ichneumonoidea</taxon>
        <taxon>Braconidae</taxon>
        <taxon>Aphidiinae</taxon>
        <taxon>Aphidius</taxon>
    </lineage>
</organism>
<name>A0A835CXB0_APHGI</name>
<dbReference type="Proteomes" id="UP000639338">
    <property type="component" value="Unassembled WGS sequence"/>
</dbReference>